<feature type="transmembrane region" description="Helical" evidence="1">
    <location>
        <begin position="487"/>
        <end position="505"/>
    </location>
</feature>
<feature type="transmembrane region" description="Helical" evidence="1">
    <location>
        <begin position="517"/>
        <end position="539"/>
    </location>
</feature>
<evidence type="ECO:0000256" key="1">
    <source>
        <dbReference type="SAM" id="Phobius"/>
    </source>
</evidence>
<feature type="transmembrane region" description="Helical" evidence="1">
    <location>
        <begin position="416"/>
        <end position="433"/>
    </location>
</feature>
<proteinExistence type="predicted"/>
<dbReference type="Proteomes" id="UP001356170">
    <property type="component" value="Unassembled WGS sequence"/>
</dbReference>
<feature type="transmembrane region" description="Helical" evidence="1">
    <location>
        <begin position="93"/>
        <end position="115"/>
    </location>
</feature>
<comment type="caution">
    <text evidence="2">The sequence shown here is derived from an EMBL/GenBank/DDBJ whole genome shotgun (WGS) entry which is preliminary data.</text>
</comment>
<sequence length="686" mass="76900">MALVRLWQERWGIAQRFAPTREYTAIFINAWVQRHAVGNTTSYGGPLNLLLGVIGSVLLLLTVTTDYSVKGQLIFAGICIVISLLLRRLAGRLAFLMVAGLAMLAGLRYLTWRLQFTLTDDYYGIPSMLLWDAELFLIVAFGLQMVQTAFPFLLDRAPRLPASDKDPYIDVVLIAHQETLLSVSQVRGWIHEFRQQDWPADRLRFFVACSDLRHREVITQAGATLIVHGGSVSEKLTDGFYVGLPKSNGEFVAIMFTDHVSSLHGDPRVLRNWVEWMDRDPKLAVLHTMDHRYMPPDGPTVRKNMEPGDGEELAMVRRLWWSKVEPGRPFAAKSLEDTGGTVATVGKSVLDNPNAQVGPSWTRVETSVPEQALRARERLHRLNEIMQGGKPYAWFIVLTNLLLVGLLGIFPINSHLSSYLAFLLPLVALGLIANNRSQGPLHRGLWGEIRLIFLALILPPLVTLTMARSATRSVLNDAYPQLQAFRASHLLMAIGVGFCFFATLIRLPMVEGPFRPWMWLSLLGSVSLLMLTIADWAVYNERGRLADGLNGIERQPAAIRTAGGHLLRARAMNFPKLPLRLALRDPADSAALEGRVQVLFPNAHEAAFHGTLLPDDSGRIVEFTPEPEDISAFRNLQYAQRWEAIRRPVWLPPPRLGQWFLQLMGLRFLTDPLSRPDDSQSSRATS</sequence>
<feature type="transmembrane region" description="Helical" evidence="1">
    <location>
        <begin position="135"/>
        <end position="154"/>
    </location>
</feature>
<keyword evidence="3" id="KW-1185">Reference proteome</keyword>
<keyword evidence="1" id="KW-1133">Transmembrane helix</keyword>
<protein>
    <submittedName>
        <fullName evidence="2">Uncharacterized protein</fullName>
    </submittedName>
</protein>
<feature type="transmembrane region" description="Helical" evidence="1">
    <location>
        <begin position="43"/>
        <end position="63"/>
    </location>
</feature>
<organism evidence="2 3">
    <name type="scientific">Aquilutibacter rugosus</name>
    <dbReference type="NCBI Taxonomy" id="3115820"/>
    <lineage>
        <taxon>Bacteria</taxon>
        <taxon>Pseudomonadati</taxon>
        <taxon>Pseudomonadota</taxon>
        <taxon>Gammaproteobacteria</taxon>
        <taxon>Lysobacterales</taxon>
        <taxon>Lysobacteraceae</taxon>
        <taxon>Aquilutibacter</taxon>
    </lineage>
</organism>
<accession>A0ABU7UYX4</accession>
<dbReference type="RefSeq" id="WP_331703499.1">
    <property type="nucleotide sequence ID" value="NZ_JAZHBO010000001.1"/>
</dbReference>
<feature type="transmembrane region" description="Helical" evidence="1">
    <location>
        <begin position="445"/>
        <end position="467"/>
    </location>
</feature>
<name>A0ABU7UYX4_9GAMM</name>
<evidence type="ECO:0000313" key="2">
    <source>
        <dbReference type="EMBL" id="MEF2155458.1"/>
    </source>
</evidence>
<feature type="transmembrane region" description="Helical" evidence="1">
    <location>
        <begin position="69"/>
        <end position="86"/>
    </location>
</feature>
<keyword evidence="1" id="KW-0472">Membrane</keyword>
<gene>
    <name evidence="2" type="ORF">V3390_04320</name>
</gene>
<evidence type="ECO:0000313" key="3">
    <source>
        <dbReference type="Proteomes" id="UP001356170"/>
    </source>
</evidence>
<reference evidence="2 3" key="1">
    <citation type="submission" date="2024-01" db="EMBL/GenBank/DDBJ databases">
        <title>Novel species of the genus Luteimonas isolated from rivers.</title>
        <authorList>
            <person name="Lu H."/>
        </authorList>
    </citation>
    <scope>NUCLEOTIDE SEQUENCE [LARGE SCALE GENOMIC DNA]</scope>
    <source>
        <strain evidence="2 3">FXH3W</strain>
    </source>
</reference>
<feature type="transmembrane region" description="Helical" evidence="1">
    <location>
        <begin position="391"/>
        <end position="410"/>
    </location>
</feature>
<keyword evidence="1" id="KW-0812">Transmembrane</keyword>
<dbReference type="EMBL" id="JAZHBO010000001">
    <property type="protein sequence ID" value="MEF2155458.1"/>
    <property type="molecule type" value="Genomic_DNA"/>
</dbReference>